<feature type="compositionally biased region" description="Basic residues" evidence="1">
    <location>
        <begin position="1"/>
        <end position="12"/>
    </location>
</feature>
<reference evidence="2" key="2">
    <citation type="submission" date="2020-09" db="EMBL/GenBank/DDBJ databases">
        <authorList>
            <person name="Sun Q."/>
            <person name="Kim S."/>
        </authorList>
    </citation>
    <scope>NUCLEOTIDE SEQUENCE</scope>
    <source>
        <strain evidence="2">KCTC 32437</strain>
    </source>
</reference>
<reference evidence="2" key="1">
    <citation type="journal article" date="2014" name="Int. J. Syst. Evol. Microbiol.">
        <title>Complete genome sequence of Corynebacterium casei LMG S-19264T (=DSM 44701T), isolated from a smear-ripened cheese.</title>
        <authorList>
            <consortium name="US DOE Joint Genome Institute (JGI-PGF)"/>
            <person name="Walter F."/>
            <person name="Albersmeier A."/>
            <person name="Kalinowski J."/>
            <person name="Ruckert C."/>
        </authorList>
    </citation>
    <scope>NUCLEOTIDE SEQUENCE</scope>
    <source>
        <strain evidence="2">KCTC 32437</strain>
    </source>
</reference>
<accession>A0A918RWJ5</accession>
<sequence>MSKRGRPRKANAKRTPSGQISRAASAYAENEDPIRIRMQHLGLTEKEARDQKAASVHGIMKLRKKIDDQQYDAGEAALVVRDAYLRAIRAPDSLAATSGSSSTDLDDETYAERCNRARSKYADMQRAIHDAQAVHRHTNLWAALDLMLYRNEYYEHMEGDFSTVLRVLSVHFGLTKNRKSGPLAHELILS</sequence>
<evidence type="ECO:0000256" key="1">
    <source>
        <dbReference type="SAM" id="MobiDB-lite"/>
    </source>
</evidence>
<dbReference type="AlphaFoldDB" id="A0A918RWJ5"/>
<proteinExistence type="predicted"/>
<protein>
    <submittedName>
        <fullName evidence="2">Uncharacterized protein</fullName>
    </submittedName>
</protein>
<dbReference type="Proteomes" id="UP000646579">
    <property type="component" value="Unassembled WGS sequence"/>
</dbReference>
<evidence type="ECO:0000313" key="3">
    <source>
        <dbReference type="Proteomes" id="UP000646579"/>
    </source>
</evidence>
<gene>
    <name evidence="2" type="ORF">GCM10007989_07500</name>
</gene>
<evidence type="ECO:0000313" key="2">
    <source>
        <dbReference type="EMBL" id="GHA15241.1"/>
    </source>
</evidence>
<dbReference type="RefSeq" id="WP_189423560.1">
    <property type="nucleotide sequence ID" value="NZ_BMZE01000001.1"/>
</dbReference>
<dbReference type="EMBL" id="BMZE01000001">
    <property type="protein sequence ID" value="GHA15241.1"/>
    <property type="molecule type" value="Genomic_DNA"/>
</dbReference>
<keyword evidence="3" id="KW-1185">Reference proteome</keyword>
<name>A0A918RWJ5_9HYPH</name>
<comment type="caution">
    <text evidence="2">The sequence shown here is derived from an EMBL/GenBank/DDBJ whole genome shotgun (WGS) entry which is preliminary data.</text>
</comment>
<organism evidence="2 3">
    <name type="scientific">Devosia pacifica</name>
    <dbReference type="NCBI Taxonomy" id="1335967"/>
    <lineage>
        <taxon>Bacteria</taxon>
        <taxon>Pseudomonadati</taxon>
        <taxon>Pseudomonadota</taxon>
        <taxon>Alphaproteobacteria</taxon>
        <taxon>Hyphomicrobiales</taxon>
        <taxon>Devosiaceae</taxon>
        <taxon>Devosia</taxon>
    </lineage>
</organism>
<feature type="region of interest" description="Disordered" evidence="1">
    <location>
        <begin position="1"/>
        <end position="28"/>
    </location>
</feature>